<feature type="transmembrane region" description="Helical" evidence="2">
    <location>
        <begin position="95"/>
        <end position="115"/>
    </location>
</feature>
<protein>
    <submittedName>
        <fullName evidence="3">Uncharacterized protein</fullName>
    </submittedName>
</protein>
<keyword evidence="2" id="KW-1133">Transmembrane helix</keyword>
<feature type="transmembrane region" description="Helical" evidence="2">
    <location>
        <begin position="34"/>
        <end position="51"/>
    </location>
</feature>
<dbReference type="Proteomes" id="UP001157974">
    <property type="component" value="Unassembled WGS sequence"/>
</dbReference>
<accession>A0AAV8V4K7</accession>
<comment type="caution">
    <text evidence="3">The sequence shown here is derived from an EMBL/GenBank/DDBJ whole genome shotgun (WGS) entry which is preliminary data.</text>
</comment>
<evidence type="ECO:0000256" key="1">
    <source>
        <dbReference type="SAM" id="MobiDB-lite"/>
    </source>
</evidence>
<evidence type="ECO:0000313" key="4">
    <source>
        <dbReference type="Proteomes" id="UP001157974"/>
    </source>
</evidence>
<feature type="transmembrane region" description="Helical" evidence="2">
    <location>
        <begin position="63"/>
        <end position="83"/>
    </location>
</feature>
<organism evidence="3 4">
    <name type="scientific">Rhodosorus marinus</name>
    <dbReference type="NCBI Taxonomy" id="101924"/>
    <lineage>
        <taxon>Eukaryota</taxon>
        <taxon>Rhodophyta</taxon>
        <taxon>Stylonematophyceae</taxon>
        <taxon>Stylonematales</taxon>
        <taxon>Stylonemataceae</taxon>
        <taxon>Rhodosorus</taxon>
    </lineage>
</organism>
<keyword evidence="4" id="KW-1185">Reference proteome</keyword>
<evidence type="ECO:0000313" key="3">
    <source>
        <dbReference type="EMBL" id="KAJ8908156.1"/>
    </source>
</evidence>
<name>A0AAV8V4K7_9RHOD</name>
<feature type="region of interest" description="Disordered" evidence="1">
    <location>
        <begin position="217"/>
        <end position="236"/>
    </location>
</feature>
<dbReference type="EMBL" id="JAMWBK010000002">
    <property type="protein sequence ID" value="KAJ8908156.1"/>
    <property type="molecule type" value="Genomic_DNA"/>
</dbReference>
<reference evidence="3 4" key="1">
    <citation type="journal article" date="2023" name="Nat. Commun.">
        <title>Origin of minicircular mitochondrial genomes in red algae.</title>
        <authorList>
            <person name="Lee Y."/>
            <person name="Cho C.H."/>
            <person name="Lee Y.M."/>
            <person name="Park S.I."/>
            <person name="Yang J.H."/>
            <person name="West J.A."/>
            <person name="Bhattacharya D."/>
            <person name="Yoon H.S."/>
        </authorList>
    </citation>
    <scope>NUCLEOTIDE SEQUENCE [LARGE SCALE GENOMIC DNA]</scope>
    <source>
        <strain evidence="3 4">CCMP1338</strain>
        <tissue evidence="3">Whole cell</tissue>
    </source>
</reference>
<keyword evidence="2" id="KW-0472">Membrane</keyword>
<proteinExistence type="predicted"/>
<sequence>MESGGESGAERVQMSMEKGSEPSVPFLWSFGDEFVATIALISLFRTIFYVTRSRTGRSVKKESAMFLLKYWVSFYLLRLVFELLEDLAPGLEKIFVYQVYKVVFFTVLSIMSLGVTERFFDKVVSPQIEDRKDEIAAVQVEFTNGKMQLHSYLIDLVEYSLGWLKRRFIMEGGDVSLEPRQIVLDPDEARALNGEREPGLLPRLPASLEPGITTFSGGADIGARRGRSMSSRTPEEREIRARLGLSLVQGKGEVSSARKRNQKEPQDKYEKLKLLRKQMKEGAFSQTSD</sequence>
<evidence type="ECO:0000256" key="2">
    <source>
        <dbReference type="SAM" id="Phobius"/>
    </source>
</evidence>
<feature type="region of interest" description="Disordered" evidence="1">
    <location>
        <begin position="250"/>
        <end position="269"/>
    </location>
</feature>
<gene>
    <name evidence="3" type="ORF">NDN08_008250</name>
</gene>
<keyword evidence="2" id="KW-0812">Transmembrane</keyword>
<dbReference type="AlphaFoldDB" id="A0AAV8V4K7"/>